<reference evidence="2" key="1">
    <citation type="submission" date="2022-03" db="EMBL/GenBank/DDBJ databases">
        <title>Draft genome sequence of Aduncisulcus paluster, a free-living microaerophilic Fornicata.</title>
        <authorList>
            <person name="Yuyama I."/>
            <person name="Kume K."/>
            <person name="Tamura T."/>
            <person name="Inagaki Y."/>
            <person name="Hashimoto T."/>
        </authorList>
    </citation>
    <scope>NUCLEOTIDE SEQUENCE</scope>
    <source>
        <strain evidence="2">NY0171</strain>
    </source>
</reference>
<feature type="region of interest" description="Disordered" evidence="1">
    <location>
        <begin position="1"/>
        <end position="50"/>
    </location>
</feature>
<organism evidence="2 3">
    <name type="scientific">Aduncisulcus paluster</name>
    <dbReference type="NCBI Taxonomy" id="2918883"/>
    <lineage>
        <taxon>Eukaryota</taxon>
        <taxon>Metamonada</taxon>
        <taxon>Carpediemonas-like organisms</taxon>
        <taxon>Aduncisulcus</taxon>
    </lineage>
</organism>
<evidence type="ECO:0000313" key="2">
    <source>
        <dbReference type="EMBL" id="GKT35373.1"/>
    </source>
</evidence>
<proteinExistence type="predicted"/>
<dbReference type="Proteomes" id="UP001057375">
    <property type="component" value="Unassembled WGS sequence"/>
</dbReference>
<comment type="caution">
    <text evidence="2">The sequence shown here is derived from an EMBL/GenBank/DDBJ whole genome shotgun (WGS) entry which is preliminary data.</text>
</comment>
<dbReference type="EMBL" id="BQXS01010976">
    <property type="protein sequence ID" value="GKT35373.1"/>
    <property type="molecule type" value="Genomic_DNA"/>
</dbReference>
<gene>
    <name evidence="2" type="ORF">ADUPG1_008546</name>
</gene>
<feature type="region of interest" description="Disordered" evidence="1">
    <location>
        <begin position="135"/>
        <end position="156"/>
    </location>
</feature>
<feature type="compositionally biased region" description="Basic and acidic residues" evidence="1">
    <location>
        <begin position="139"/>
        <end position="156"/>
    </location>
</feature>
<sequence>MYGRMSMPVHPMRSMSPSIKSFHHHRGRRGPHVRHGHSHGPRPFSRGGPRTADRVVMRHVRDALVCARNNTSLPPTFFDDMSSSLCKLPDGSALMHRLAPMAASFIEIADKQAAECHTTASSPPIVGISSTANLVLPGSEEKDPGSTHDGSASKDL</sequence>
<feature type="compositionally biased region" description="Basic residues" evidence="1">
    <location>
        <begin position="21"/>
        <end position="40"/>
    </location>
</feature>
<keyword evidence="3" id="KW-1185">Reference proteome</keyword>
<evidence type="ECO:0000313" key="3">
    <source>
        <dbReference type="Proteomes" id="UP001057375"/>
    </source>
</evidence>
<evidence type="ECO:0000256" key="1">
    <source>
        <dbReference type="SAM" id="MobiDB-lite"/>
    </source>
</evidence>
<accession>A0ABQ5KSC8</accession>
<name>A0ABQ5KSC8_9EUKA</name>
<protein>
    <submittedName>
        <fullName evidence="2">Uncharacterized protein</fullName>
    </submittedName>
</protein>